<reference evidence="1" key="1">
    <citation type="submission" date="2020-08" db="EMBL/GenBank/DDBJ databases">
        <title>Ramlibacter sp. USB13 16S ribosomal RNA gene genome sequencing and assembly.</title>
        <authorList>
            <person name="Kang M."/>
        </authorList>
    </citation>
    <scope>NUCLEOTIDE SEQUENCE</scope>
    <source>
        <strain evidence="1">USB13</strain>
    </source>
</reference>
<dbReference type="EMBL" id="JACORT010000001">
    <property type="protein sequence ID" value="MBC5781381.1"/>
    <property type="molecule type" value="Genomic_DNA"/>
</dbReference>
<protein>
    <submittedName>
        <fullName evidence="1">Uncharacterized protein</fullName>
    </submittedName>
</protein>
<proteinExistence type="predicted"/>
<accession>A0A923MMJ3</accession>
<comment type="caution">
    <text evidence="1">The sequence shown here is derived from an EMBL/GenBank/DDBJ whole genome shotgun (WGS) entry which is preliminary data.</text>
</comment>
<dbReference type="Proteomes" id="UP000608513">
    <property type="component" value="Unassembled WGS sequence"/>
</dbReference>
<dbReference type="RefSeq" id="WP_187074145.1">
    <property type="nucleotide sequence ID" value="NZ_JACORT010000001.1"/>
</dbReference>
<dbReference type="AlphaFoldDB" id="A0A923MMJ3"/>
<organism evidence="1 2">
    <name type="scientific">Ramlibacter cellulosilyticus</name>
    <dbReference type="NCBI Taxonomy" id="2764187"/>
    <lineage>
        <taxon>Bacteria</taxon>
        <taxon>Pseudomonadati</taxon>
        <taxon>Pseudomonadota</taxon>
        <taxon>Betaproteobacteria</taxon>
        <taxon>Burkholderiales</taxon>
        <taxon>Comamonadaceae</taxon>
        <taxon>Ramlibacter</taxon>
    </lineage>
</organism>
<name>A0A923MMJ3_9BURK</name>
<evidence type="ECO:0000313" key="2">
    <source>
        <dbReference type="Proteomes" id="UP000608513"/>
    </source>
</evidence>
<gene>
    <name evidence="1" type="ORF">H8N03_00405</name>
</gene>
<keyword evidence="2" id="KW-1185">Reference proteome</keyword>
<sequence>MSTETVANVAHLRSQLTAISRNAERAFERAFDLQQAGAPAERVEAALAETSRLQESARRLREQLGEQPVLH</sequence>
<evidence type="ECO:0000313" key="1">
    <source>
        <dbReference type="EMBL" id="MBC5781381.1"/>
    </source>
</evidence>